<dbReference type="GeneID" id="54547180"/>
<sequence>MVVMAQIQNGGEKLHAACDECRTRKLKCSREFPCSRCQREGIHCVYSPQKQMGRPRKRRREEADTGGTDQSSSDLLDLFSSRLDENIAPVLTDSGLPYSSELINIPSSTGLDSAHGIPSATASNQNLANLTPESLTNFELNPTIDPLLWNPQLNPSDLSPVQPDQPCTTCLSVMYLTMTDLQNMTSFAFPAVIPPQRRAMQAAFSMLQCQQCPTKMFTLLQSTYAVTTLLSAIAERFHRILKAIDDEAEALEQRGEKKSFRVGDSNPLVQHLHTGTPDCPLGFHILVDAKEWKSLAKKVIRTEVEGGGSNPLPFSALLEQFEQRQQTIHTSDRLQEERESMYGGRHCDHAGEPLCQKLIKHVRVMIENLQWE</sequence>
<dbReference type="OrthoDB" id="4356994at2759"/>
<dbReference type="PANTHER" id="PTHR47540">
    <property type="entry name" value="THIAMINE REPRESSIBLE GENES REGULATORY PROTEIN THI5"/>
    <property type="match status" value="1"/>
</dbReference>
<keyword evidence="9" id="KW-1185">Reference proteome</keyword>
<evidence type="ECO:0000259" key="7">
    <source>
        <dbReference type="PROSITE" id="PS50048"/>
    </source>
</evidence>
<keyword evidence="2" id="KW-0805">Transcription regulation</keyword>
<dbReference type="GO" id="GO:0000981">
    <property type="term" value="F:DNA-binding transcription factor activity, RNA polymerase II-specific"/>
    <property type="evidence" value="ECO:0007669"/>
    <property type="project" value="InterPro"/>
</dbReference>
<reference evidence="8" key="1">
    <citation type="journal article" date="2020" name="Stud. Mycol.">
        <title>101 Dothideomycetes genomes: a test case for predicting lifestyles and emergence of pathogens.</title>
        <authorList>
            <person name="Haridas S."/>
            <person name="Albert R."/>
            <person name="Binder M."/>
            <person name="Bloem J."/>
            <person name="Labutti K."/>
            <person name="Salamov A."/>
            <person name="Andreopoulos B."/>
            <person name="Baker S."/>
            <person name="Barry K."/>
            <person name="Bills G."/>
            <person name="Bluhm B."/>
            <person name="Cannon C."/>
            <person name="Castanera R."/>
            <person name="Culley D."/>
            <person name="Daum C."/>
            <person name="Ezra D."/>
            <person name="Gonzalez J."/>
            <person name="Henrissat B."/>
            <person name="Kuo A."/>
            <person name="Liang C."/>
            <person name="Lipzen A."/>
            <person name="Lutzoni F."/>
            <person name="Magnuson J."/>
            <person name="Mondo S."/>
            <person name="Nolan M."/>
            <person name="Ohm R."/>
            <person name="Pangilinan J."/>
            <person name="Park H.-J."/>
            <person name="Ramirez L."/>
            <person name="Alfaro M."/>
            <person name="Sun H."/>
            <person name="Tritt A."/>
            <person name="Yoshinaga Y."/>
            <person name="Zwiers L.-H."/>
            <person name="Turgeon B."/>
            <person name="Goodwin S."/>
            <person name="Spatafora J."/>
            <person name="Crous P."/>
            <person name="Grigoriev I."/>
        </authorList>
    </citation>
    <scope>NUCLEOTIDE SEQUENCE</scope>
    <source>
        <strain evidence="8">CBS 379.55</strain>
    </source>
</reference>
<gene>
    <name evidence="8" type="ORF">EI97DRAFT_236597</name>
</gene>
<accession>A0A6A6J7D7</accession>
<evidence type="ECO:0000313" key="8">
    <source>
        <dbReference type="EMBL" id="KAF2272107.1"/>
    </source>
</evidence>
<feature type="domain" description="Zn(2)-C6 fungal-type" evidence="7">
    <location>
        <begin position="17"/>
        <end position="46"/>
    </location>
</feature>
<evidence type="ECO:0000313" key="9">
    <source>
        <dbReference type="Proteomes" id="UP000800097"/>
    </source>
</evidence>
<dbReference type="SUPFAM" id="SSF57701">
    <property type="entry name" value="Zn2/Cys6 DNA-binding domain"/>
    <property type="match status" value="1"/>
</dbReference>
<feature type="region of interest" description="Disordered" evidence="6">
    <location>
        <begin position="48"/>
        <end position="74"/>
    </location>
</feature>
<dbReference type="Pfam" id="PF00172">
    <property type="entry name" value="Zn_clus"/>
    <property type="match status" value="1"/>
</dbReference>
<evidence type="ECO:0000256" key="6">
    <source>
        <dbReference type="SAM" id="MobiDB-lite"/>
    </source>
</evidence>
<dbReference type="SMART" id="SM00066">
    <property type="entry name" value="GAL4"/>
    <property type="match status" value="1"/>
</dbReference>
<dbReference type="Proteomes" id="UP000800097">
    <property type="component" value="Unassembled WGS sequence"/>
</dbReference>
<keyword evidence="4" id="KW-0804">Transcription</keyword>
<dbReference type="InterPro" id="IPR001138">
    <property type="entry name" value="Zn2Cys6_DnaBD"/>
</dbReference>
<dbReference type="GO" id="GO:0005634">
    <property type="term" value="C:nucleus"/>
    <property type="evidence" value="ECO:0007669"/>
    <property type="project" value="UniProtKB-SubCell"/>
</dbReference>
<protein>
    <recommendedName>
        <fullName evidence="7">Zn(2)-C6 fungal-type domain-containing protein</fullName>
    </recommendedName>
</protein>
<proteinExistence type="predicted"/>
<dbReference type="GO" id="GO:0043565">
    <property type="term" value="F:sequence-specific DNA binding"/>
    <property type="evidence" value="ECO:0007669"/>
    <property type="project" value="TreeGrafter"/>
</dbReference>
<dbReference type="RefSeq" id="XP_033649646.1">
    <property type="nucleotide sequence ID" value="XM_033794005.1"/>
</dbReference>
<dbReference type="EMBL" id="ML986527">
    <property type="protein sequence ID" value="KAF2272107.1"/>
    <property type="molecule type" value="Genomic_DNA"/>
</dbReference>
<dbReference type="PROSITE" id="PS50048">
    <property type="entry name" value="ZN2_CY6_FUNGAL_2"/>
    <property type="match status" value="1"/>
</dbReference>
<dbReference type="InterPro" id="IPR051711">
    <property type="entry name" value="Stress_Response_Reg"/>
</dbReference>
<keyword evidence="3" id="KW-0238">DNA-binding</keyword>
<dbReference type="PROSITE" id="PS00463">
    <property type="entry name" value="ZN2_CY6_FUNGAL_1"/>
    <property type="match status" value="1"/>
</dbReference>
<dbReference type="PANTHER" id="PTHR47540:SF4">
    <property type="entry name" value="TRANSCRIPTION FACTOR RGLT"/>
    <property type="match status" value="1"/>
</dbReference>
<dbReference type="GO" id="GO:0045944">
    <property type="term" value="P:positive regulation of transcription by RNA polymerase II"/>
    <property type="evidence" value="ECO:0007669"/>
    <property type="project" value="TreeGrafter"/>
</dbReference>
<evidence type="ECO:0000256" key="2">
    <source>
        <dbReference type="ARBA" id="ARBA00023015"/>
    </source>
</evidence>
<comment type="subcellular location">
    <subcellularLocation>
        <location evidence="1">Nucleus</location>
    </subcellularLocation>
</comment>
<name>A0A6A6J7D7_WESOR</name>
<dbReference type="AlphaFoldDB" id="A0A6A6J7D7"/>
<dbReference type="CDD" id="cd00067">
    <property type="entry name" value="GAL4"/>
    <property type="match status" value="1"/>
</dbReference>
<evidence type="ECO:0000256" key="4">
    <source>
        <dbReference type="ARBA" id="ARBA00023163"/>
    </source>
</evidence>
<organism evidence="8 9">
    <name type="scientific">Westerdykella ornata</name>
    <dbReference type="NCBI Taxonomy" id="318751"/>
    <lineage>
        <taxon>Eukaryota</taxon>
        <taxon>Fungi</taxon>
        <taxon>Dikarya</taxon>
        <taxon>Ascomycota</taxon>
        <taxon>Pezizomycotina</taxon>
        <taxon>Dothideomycetes</taxon>
        <taxon>Pleosporomycetidae</taxon>
        <taxon>Pleosporales</taxon>
        <taxon>Sporormiaceae</taxon>
        <taxon>Westerdykella</taxon>
    </lineage>
</organism>
<dbReference type="GO" id="GO:0008270">
    <property type="term" value="F:zinc ion binding"/>
    <property type="evidence" value="ECO:0007669"/>
    <property type="project" value="InterPro"/>
</dbReference>
<dbReference type="InterPro" id="IPR036864">
    <property type="entry name" value="Zn2-C6_fun-type_DNA-bd_sf"/>
</dbReference>
<dbReference type="Gene3D" id="4.10.240.10">
    <property type="entry name" value="Zn(2)-C6 fungal-type DNA-binding domain"/>
    <property type="match status" value="1"/>
</dbReference>
<evidence type="ECO:0000256" key="1">
    <source>
        <dbReference type="ARBA" id="ARBA00004123"/>
    </source>
</evidence>
<keyword evidence="5" id="KW-0539">Nucleus</keyword>
<evidence type="ECO:0000256" key="3">
    <source>
        <dbReference type="ARBA" id="ARBA00023125"/>
    </source>
</evidence>
<evidence type="ECO:0000256" key="5">
    <source>
        <dbReference type="ARBA" id="ARBA00023242"/>
    </source>
</evidence>